<dbReference type="PROSITE" id="PS00108">
    <property type="entry name" value="PROTEIN_KINASE_ST"/>
    <property type="match status" value="1"/>
</dbReference>
<evidence type="ECO:0000256" key="4">
    <source>
        <dbReference type="ARBA" id="ARBA00022777"/>
    </source>
</evidence>
<dbReference type="Pfam" id="PF00069">
    <property type="entry name" value="Pkinase"/>
    <property type="match status" value="1"/>
</dbReference>
<dbReference type="Gene3D" id="1.10.510.10">
    <property type="entry name" value="Transferase(Phosphotransferase) domain 1"/>
    <property type="match status" value="1"/>
</dbReference>
<evidence type="ECO:0000256" key="2">
    <source>
        <dbReference type="ARBA" id="ARBA00022679"/>
    </source>
</evidence>
<dbReference type="GO" id="GO:0005524">
    <property type="term" value="F:ATP binding"/>
    <property type="evidence" value="ECO:0007669"/>
    <property type="project" value="UniProtKB-UniRule"/>
</dbReference>
<dbReference type="Gene3D" id="3.30.200.20">
    <property type="entry name" value="Phosphorylase Kinase, domain 1"/>
    <property type="match status" value="1"/>
</dbReference>
<dbReference type="InterPro" id="IPR017441">
    <property type="entry name" value="Protein_kinase_ATP_BS"/>
</dbReference>
<reference evidence="10" key="1">
    <citation type="journal article" date="2020" name="bioRxiv">
        <title>Comparative genomics of Chlamydomonas.</title>
        <authorList>
            <person name="Craig R.J."/>
            <person name="Hasan A.R."/>
            <person name="Ness R.W."/>
            <person name="Keightley P.D."/>
        </authorList>
    </citation>
    <scope>NUCLEOTIDE SEQUENCE</scope>
    <source>
        <strain evidence="10">SAG 7.73</strain>
    </source>
</reference>
<evidence type="ECO:0000259" key="9">
    <source>
        <dbReference type="PROSITE" id="PS51285"/>
    </source>
</evidence>
<dbReference type="InterPro" id="IPR011009">
    <property type="entry name" value="Kinase-like_dom_sf"/>
</dbReference>
<comment type="caution">
    <text evidence="10">The sequence shown here is derived from an EMBL/GenBank/DDBJ whole genome shotgun (WGS) entry which is preliminary data.</text>
</comment>
<dbReference type="PROSITE" id="PS00107">
    <property type="entry name" value="PROTEIN_KINASE_ATP"/>
    <property type="match status" value="1"/>
</dbReference>
<dbReference type="InterPro" id="IPR000961">
    <property type="entry name" value="AGC-kinase_C"/>
</dbReference>
<keyword evidence="4" id="KW-0418">Kinase</keyword>
<keyword evidence="5 6" id="KW-0067">ATP-binding</keyword>
<dbReference type="OrthoDB" id="526158at2759"/>
<evidence type="ECO:0000256" key="1">
    <source>
        <dbReference type="ARBA" id="ARBA00022527"/>
    </source>
</evidence>
<protein>
    <submittedName>
        <fullName evidence="10">Uncharacterized protein</fullName>
    </submittedName>
</protein>
<feature type="domain" description="AGC-kinase C-terminal" evidence="9">
    <location>
        <begin position="367"/>
        <end position="428"/>
    </location>
</feature>
<dbReference type="GO" id="GO:0004691">
    <property type="term" value="F:cAMP-dependent protein kinase activity"/>
    <property type="evidence" value="ECO:0007669"/>
    <property type="project" value="TreeGrafter"/>
</dbReference>
<keyword evidence="11" id="KW-1185">Reference proteome</keyword>
<dbReference type="SUPFAM" id="SSF56112">
    <property type="entry name" value="Protein kinase-like (PK-like)"/>
    <property type="match status" value="1"/>
</dbReference>
<accession>A0A835TCU9</accession>
<feature type="domain" description="Protein kinase" evidence="8">
    <location>
        <begin position="111"/>
        <end position="366"/>
    </location>
</feature>
<dbReference type="FunFam" id="1.10.510.10:FF:000008">
    <property type="entry name" value="Non-specific serine/threonine protein kinase"/>
    <property type="match status" value="1"/>
</dbReference>
<evidence type="ECO:0000259" key="8">
    <source>
        <dbReference type="PROSITE" id="PS50011"/>
    </source>
</evidence>
<sequence length="428" mass="46872">MLDSCSSSATTPAGQMRAGHDAKAATHWAFATVVPALRKCAAQAADASAQCCCSRAAQHQDQPPPQPPPPAGYVCRPGELPRLDSTCSTASTAAHPASPARPPRPPCKADYAWVRVIGAGSFGRVSLARELEGGRLVAIKTLNKVAIIRESQVQHVLDERAMLARVAGYPFLINLLTSFQDTDNIYLVMDYVPGGEFFTHMRDNGPLHEMHARFYVAQIILALEHLHGKGIAYRDLKPENLLIGADGYVRLTDLGFAKVVTTHTYTLCGTPDYLAPEVIMNQGHTTAVDWWSLGCVVYEMLHGFPPFYTGNPQDTYTRILHRSFKFPSKFGPYAVDLIDKLLTVDPSSRLGGGPEGVQAIKDHPWFTNLDWGLVTAKAYQPPHVPKLAAPDDTRCFDSFEHLPPLESAAGLTKLQQDWFRPFSLAPIC</sequence>
<dbReference type="Proteomes" id="UP000650467">
    <property type="component" value="Unassembled WGS sequence"/>
</dbReference>
<proteinExistence type="inferred from homology"/>
<name>A0A835TCU9_CHLIN</name>
<dbReference type="PANTHER" id="PTHR24353">
    <property type="entry name" value="CYCLIC NUCLEOTIDE-DEPENDENT PROTEIN KINASE"/>
    <property type="match status" value="1"/>
</dbReference>
<comment type="similarity">
    <text evidence="7">Belongs to the protein kinase superfamily.</text>
</comment>
<dbReference type="AlphaFoldDB" id="A0A835TCU9"/>
<dbReference type="EMBL" id="JAEHOC010000014">
    <property type="protein sequence ID" value="KAG2435861.1"/>
    <property type="molecule type" value="Genomic_DNA"/>
</dbReference>
<keyword evidence="1 7" id="KW-0723">Serine/threonine-protein kinase</keyword>
<dbReference type="InterPro" id="IPR000719">
    <property type="entry name" value="Prot_kinase_dom"/>
</dbReference>
<dbReference type="GO" id="GO:0005952">
    <property type="term" value="C:cAMP-dependent protein kinase complex"/>
    <property type="evidence" value="ECO:0007669"/>
    <property type="project" value="TreeGrafter"/>
</dbReference>
<gene>
    <name evidence="10" type="ORF">HXX76_007056</name>
</gene>
<dbReference type="PANTHER" id="PTHR24353:SF37">
    <property type="entry name" value="CAMP-DEPENDENT PROTEIN KINASE CATALYTIC SUBUNIT PRKX"/>
    <property type="match status" value="1"/>
</dbReference>
<dbReference type="InterPro" id="IPR008271">
    <property type="entry name" value="Ser/Thr_kinase_AS"/>
</dbReference>
<evidence type="ECO:0000313" key="10">
    <source>
        <dbReference type="EMBL" id="KAG2435861.1"/>
    </source>
</evidence>
<dbReference type="PROSITE" id="PS51285">
    <property type="entry name" value="AGC_KINASE_CTER"/>
    <property type="match status" value="1"/>
</dbReference>
<evidence type="ECO:0000256" key="5">
    <source>
        <dbReference type="ARBA" id="ARBA00022840"/>
    </source>
</evidence>
<keyword evidence="2" id="KW-0808">Transferase</keyword>
<evidence type="ECO:0000256" key="7">
    <source>
        <dbReference type="RuleBase" id="RU000304"/>
    </source>
</evidence>
<keyword evidence="3 6" id="KW-0547">Nucleotide-binding</keyword>
<dbReference type="PROSITE" id="PS50011">
    <property type="entry name" value="PROTEIN_KINASE_DOM"/>
    <property type="match status" value="1"/>
</dbReference>
<dbReference type="SMART" id="SM00220">
    <property type="entry name" value="S_TKc"/>
    <property type="match status" value="1"/>
</dbReference>
<organism evidence="10 11">
    <name type="scientific">Chlamydomonas incerta</name>
    <dbReference type="NCBI Taxonomy" id="51695"/>
    <lineage>
        <taxon>Eukaryota</taxon>
        <taxon>Viridiplantae</taxon>
        <taxon>Chlorophyta</taxon>
        <taxon>core chlorophytes</taxon>
        <taxon>Chlorophyceae</taxon>
        <taxon>CS clade</taxon>
        <taxon>Chlamydomonadales</taxon>
        <taxon>Chlamydomonadaceae</taxon>
        <taxon>Chlamydomonas</taxon>
    </lineage>
</organism>
<feature type="binding site" evidence="6">
    <location>
        <position position="140"/>
    </location>
    <ligand>
        <name>ATP</name>
        <dbReference type="ChEBI" id="CHEBI:30616"/>
    </ligand>
</feature>
<evidence type="ECO:0000256" key="3">
    <source>
        <dbReference type="ARBA" id="ARBA00022741"/>
    </source>
</evidence>
<evidence type="ECO:0000256" key="6">
    <source>
        <dbReference type="PROSITE-ProRule" id="PRU10141"/>
    </source>
</evidence>
<evidence type="ECO:0000313" key="11">
    <source>
        <dbReference type="Proteomes" id="UP000650467"/>
    </source>
</evidence>